<name>A0A2T9Z7L0_9FUNG</name>
<reference evidence="2 3" key="1">
    <citation type="journal article" date="2018" name="MBio">
        <title>Comparative Genomics Reveals the Core Gene Toolbox for the Fungus-Insect Symbiosis.</title>
        <authorList>
            <person name="Wang Y."/>
            <person name="Stata M."/>
            <person name="Wang W."/>
            <person name="Stajich J.E."/>
            <person name="White M.M."/>
            <person name="Moncalvo J.M."/>
        </authorList>
    </citation>
    <scope>NUCLEOTIDE SEQUENCE [LARGE SCALE GENOMIC DNA]</scope>
    <source>
        <strain evidence="2 3">SC-DP-2</strain>
    </source>
</reference>
<organism evidence="2 3">
    <name type="scientific">Smittium megazygosporum</name>
    <dbReference type="NCBI Taxonomy" id="133381"/>
    <lineage>
        <taxon>Eukaryota</taxon>
        <taxon>Fungi</taxon>
        <taxon>Fungi incertae sedis</taxon>
        <taxon>Zoopagomycota</taxon>
        <taxon>Kickxellomycotina</taxon>
        <taxon>Harpellomycetes</taxon>
        <taxon>Harpellales</taxon>
        <taxon>Legeriomycetaceae</taxon>
        <taxon>Smittium</taxon>
    </lineage>
</organism>
<dbReference type="STRING" id="133381.A0A2T9Z7L0"/>
<dbReference type="PANTHER" id="PTHR41390:SF1">
    <property type="entry name" value="NADH-UBIQUINONE OXIDOREDUCTASE 213 KDA SUBUNIT"/>
    <property type="match status" value="1"/>
</dbReference>
<keyword evidence="1" id="KW-0472">Membrane</keyword>
<evidence type="ECO:0000313" key="3">
    <source>
        <dbReference type="Proteomes" id="UP000245609"/>
    </source>
</evidence>
<comment type="caution">
    <text evidence="2">The sequence shown here is derived from an EMBL/GenBank/DDBJ whole genome shotgun (WGS) entry which is preliminary data.</text>
</comment>
<dbReference type="PANTHER" id="PTHR41390">
    <property type="entry name" value="CHROMOSOME 7, WHOLE GENOME SHOTGUN SEQUENCE"/>
    <property type="match status" value="1"/>
</dbReference>
<dbReference type="Proteomes" id="UP000245609">
    <property type="component" value="Unassembled WGS sequence"/>
</dbReference>
<evidence type="ECO:0000313" key="2">
    <source>
        <dbReference type="EMBL" id="PVV00517.1"/>
    </source>
</evidence>
<dbReference type="OrthoDB" id="5565730at2759"/>
<evidence type="ECO:0000256" key="1">
    <source>
        <dbReference type="SAM" id="Phobius"/>
    </source>
</evidence>
<feature type="transmembrane region" description="Helical" evidence="1">
    <location>
        <begin position="46"/>
        <end position="66"/>
    </location>
</feature>
<keyword evidence="1" id="KW-1133">Transmembrane helix</keyword>
<dbReference type="AlphaFoldDB" id="A0A2T9Z7L0"/>
<gene>
    <name evidence="2" type="ORF">BB560_005098</name>
</gene>
<sequence>MAEVFTEKGSRDLIIYGSLVCTVAGGVIGSSYAILTNFKPLRVPAIRMGFSWGLAGFTFLTLRQFILKGEHQKIAKYGLKPSQTKDSDELYSSCSSGIITGGIFGALSGTRFGALTGTAILGTTSYVLQKMYTKFNRYRQSIILDQMGIQQPKNNSEISGFSASSEKIFSKLQSEFYKKYFSWVPIKSLTHDEYMEILNIREEEILTRLHQIEKELESLNEHIN</sequence>
<feature type="transmembrane region" description="Helical" evidence="1">
    <location>
        <begin position="13"/>
        <end position="34"/>
    </location>
</feature>
<keyword evidence="3" id="KW-1185">Reference proteome</keyword>
<dbReference type="EMBL" id="MBFS01001923">
    <property type="protein sequence ID" value="PVV00517.1"/>
    <property type="molecule type" value="Genomic_DNA"/>
</dbReference>
<keyword evidence="1" id="KW-0812">Transmembrane</keyword>
<proteinExistence type="predicted"/>
<protein>
    <submittedName>
        <fullName evidence="2">Uncharacterized protein</fullName>
    </submittedName>
</protein>
<accession>A0A2T9Z7L0</accession>